<reference evidence="3" key="2">
    <citation type="submission" date="2018-03" db="EMBL/GenBank/DDBJ databases">
        <authorList>
            <person name="Derbyshire K."/>
            <person name="Gray T.A."/>
            <person name="Champion M."/>
        </authorList>
    </citation>
    <scope>NUCLEOTIDE SEQUENCE [LARGE SCALE GENOMIC DNA]</scope>
    <source>
        <strain evidence="3">MKD8</strain>
    </source>
</reference>
<dbReference type="Pfam" id="PF13751">
    <property type="entry name" value="DDE_Tnp_1_6"/>
    <property type="match status" value="1"/>
</dbReference>
<proteinExistence type="predicted"/>
<feature type="domain" description="Transposase DDE" evidence="1">
    <location>
        <begin position="7"/>
        <end position="85"/>
    </location>
</feature>
<gene>
    <name evidence="2" type="ORF">D806_040440</name>
</gene>
<dbReference type="RefSeq" id="WP_003895513.1">
    <property type="nucleotide sequence ID" value="NZ_CP027541.1"/>
</dbReference>
<dbReference type="InterPro" id="IPR025668">
    <property type="entry name" value="Tnp_DDE_dom"/>
</dbReference>
<name>A0A2U9PT85_MYCSE</name>
<dbReference type="AlphaFoldDB" id="A0A2U9PT85"/>
<evidence type="ECO:0000259" key="1">
    <source>
        <dbReference type="Pfam" id="PF13751"/>
    </source>
</evidence>
<organism evidence="2 3">
    <name type="scientific">Mycolicibacterium smegmatis (strain MKD8)</name>
    <name type="common">Mycobacterium smegmatis</name>
    <dbReference type="NCBI Taxonomy" id="1214915"/>
    <lineage>
        <taxon>Bacteria</taxon>
        <taxon>Bacillati</taxon>
        <taxon>Actinomycetota</taxon>
        <taxon>Actinomycetes</taxon>
        <taxon>Mycobacteriales</taxon>
        <taxon>Mycobacteriaceae</taxon>
        <taxon>Mycolicibacterium</taxon>
    </lineage>
</organism>
<evidence type="ECO:0000313" key="2">
    <source>
        <dbReference type="EMBL" id="AWT55010.1"/>
    </source>
</evidence>
<reference evidence="2 3" key="1">
    <citation type="journal article" date="2013" name="Genome Announc.">
        <title>Draft genome sequence of MKD8, a conjugal recipient Mycobacterium smegmatis strain.</title>
        <authorList>
            <person name="Gray T.A."/>
            <person name="Palumbo M.J."/>
            <person name="Derbyshire K.M."/>
        </authorList>
    </citation>
    <scope>NUCLEOTIDE SEQUENCE [LARGE SCALE GENOMIC DNA]</scope>
    <source>
        <strain evidence="2 3">MKD8</strain>
    </source>
</reference>
<evidence type="ECO:0000313" key="3">
    <source>
        <dbReference type="Proteomes" id="UP000011200"/>
    </source>
</evidence>
<accession>A0A2U9PT85</accession>
<dbReference type="Proteomes" id="UP000011200">
    <property type="component" value="Chromosome"/>
</dbReference>
<protein>
    <recommendedName>
        <fullName evidence="1">Transposase DDE domain-containing protein</fullName>
    </recommendedName>
</protein>
<sequence>MMRRQFEKHCRSCPLRTQGSTAKCGRKLTNSEHEQLLRQARAVARTPEWQAEYRQHRHMVERTIAWLTRGNRKVRYRAPGKESAAVGMLKKIGIGRPFPPS</sequence>
<dbReference type="EMBL" id="CP027541">
    <property type="protein sequence ID" value="AWT55010.1"/>
    <property type="molecule type" value="Genomic_DNA"/>
</dbReference>